<comment type="caution">
    <text evidence="3">The sequence shown here is derived from an EMBL/GenBank/DDBJ whole genome shotgun (WGS) entry which is preliminary data.</text>
</comment>
<dbReference type="PANTHER" id="PTHR23416:SF23">
    <property type="entry name" value="ACETYLTRANSFERASE C18B11.09C-RELATED"/>
    <property type="match status" value="1"/>
</dbReference>
<dbReference type="Gene3D" id="2.160.10.10">
    <property type="entry name" value="Hexapeptide repeat proteins"/>
    <property type="match status" value="1"/>
</dbReference>
<evidence type="ECO:0000313" key="4">
    <source>
        <dbReference type="Proteomes" id="UP001501746"/>
    </source>
</evidence>
<name>A0ABP4Z5F9_9MICO</name>
<dbReference type="InterPro" id="IPR011004">
    <property type="entry name" value="Trimer_LpxA-like_sf"/>
</dbReference>
<proteinExistence type="inferred from homology"/>
<comment type="similarity">
    <text evidence="1">Belongs to the transferase hexapeptide repeat family.</text>
</comment>
<keyword evidence="2" id="KW-0808">Transferase</keyword>
<sequence>MAGRAAAAFASLVGGSPIWSDAVRRRILRFSGVRLAGNARIQPYVRFVGSPSRLNVKSGAFINVGLLVGGNADVVVEERASIGPNVQLIPTTHEVGKHEQRAGATTSAPIRIGRGSWVGAGVIVLGGVDIGDGCVIAAGSVVTRDCEPDGLYGGTPAKLLRTL</sequence>
<dbReference type="SUPFAM" id="SSF51161">
    <property type="entry name" value="Trimeric LpxA-like enzymes"/>
    <property type="match status" value="1"/>
</dbReference>
<organism evidence="3 4">
    <name type="scientific">Agromyces salentinus</name>
    <dbReference type="NCBI Taxonomy" id="269421"/>
    <lineage>
        <taxon>Bacteria</taxon>
        <taxon>Bacillati</taxon>
        <taxon>Actinomycetota</taxon>
        <taxon>Actinomycetes</taxon>
        <taxon>Micrococcales</taxon>
        <taxon>Microbacteriaceae</taxon>
        <taxon>Agromyces</taxon>
    </lineage>
</organism>
<gene>
    <name evidence="3" type="ORF">GCM10009750_24880</name>
</gene>
<accession>A0ABP4Z5F9</accession>
<dbReference type="Pfam" id="PF00132">
    <property type="entry name" value="Hexapep"/>
    <property type="match status" value="1"/>
</dbReference>
<dbReference type="PANTHER" id="PTHR23416">
    <property type="entry name" value="SIALIC ACID SYNTHASE-RELATED"/>
    <property type="match status" value="1"/>
</dbReference>
<dbReference type="Proteomes" id="UP001501746">
    <property type="component" value="Unassembled WGS sequence"/>
</dbReference>
<evidence type="ECO:0000256" key="1">
    <source>
        <dbReference type="ARBA" id="ARBA00007274"/>
    </source>
</evidence>
<evidence type="ECO:0000256" key="2">
    <source>
        <dbReference type="ARBA" id="ARBA00022679"/>
    </source>
</evidence>
<protein>
    <submittedName>
        <fullName evidence="3">Acyltransferase</fullName>
    </submittedName>
</protein>
<dbReference type="RefSeq" id="WP_170297029.1">
    <property type="nucleotide sequence ID" value="NZ_BAAANK010000006.1"/>
</dbReference>
<reference evidence="4" key="1">
    <citation type="journal article" date="2019" name="Int. J. Syst. Evol. Microbiol.">
        <title>The Global Catalogue of Microorganisms (GCM) 10K type strain sequencing project: providing services to taxonomists for standard genome sequencing and annotation.</title>
        <authorList>
            <consortium name="The Broad Institute Genomics Platform"/>
            <consortium name="The Broad Institute Genome Sequencing Center for Infectious Disease"/>
            <person name="Wu L."/>
            <person name="Ma J."/>
        </authorList>
    </citation>
    <scope>NUCLEOTIDE SEQUENCE [LARGE SCALE GENOMIC DNA]</scope>
    <source>
        <strain evidence="4">JCM 14323</strain>
    </source>
</reference>
<dbReference type="InterPro" id="IPR051159">
    <property type="entry name" value="Hexapeptide_acetyltransf"/>
</dbReference>
<dbReference type="EMBL" id="BAAANK010000006">
    <property type="protein sequence ID" value="GAA1838323.1"/>
    <property type="molecule type" value="Genomic_DNA"/>
</dbReference>
<dbReference type="InterPro" id="IPR001451">
    <property type="entry name" value="Hexapep"/>
</dbReference>
<evidence type="ECO:0000313" key="3">
    <source>
        <dbReference type="EMBL" id="GAA1838323.1"/>
    </source>
</evidence>
<keyword evidence="3" id="KW-0012">Acyltransferase</keyword>
<keyword evidence="4" id="KW-1185">Reference proteome</keyword>
<dbReference type="GO" id="GO:0016746">
    <property type="term" value="F:acyltransferase activity"/>
    <property type="evidence" value="ECO:0007669"/>
    <property type="project" value="UniProtKB-KW"/>
</dbReference>